<dbReference type="RefSeq" id="WP_153418853.1">
    <property type="nucleotide sequence ID" value="NZ_WFLM01000002.1"/>
</dbReference>
<keyword evidence="1" id="KW-0812">Transmembrane</keyword>
<keyword evidence="1" id="KW-0472">Membrane</keyword>
<sequence>MIIVLFLCLLTATPIVFFVLSPLLSNNFKKPLTQIFDDFSSEKELRNVTFLRDFLFQKLIYGRSEHEDIDKLTENESLALLVTLCERLQQAELSWLPSQIQKPNSDRIFEKGSSLLDCLFFILISFLFSLGILATNSSFSLESQTVRTASEKVATPSDVTIPPPTILPGKGYWLPSVNQFILIPAQGKLNVYYVGMFNNTFNAKGAIVQIPLPKDFYNLQIYGNPNLIMEKNQEGGSPVINTPLSSGVNQISVEFSLPALSGNTIWRPSDLIILPGVTIFMMPEYSSGLRNLFSNFSDTANIWPPRITNIPNSFRSFVGPDPLDNNAASQKDPNHLSRQLVRVGNQSSEFPTFDINGILPSRTPIYVLSVFFAFFLFGVTAFCIFKTSK</sequence>
<dbReference type="EMBL" id="WFLM01000002">
    <property type="protein sequence ID" value="KAB8039571.1"/>
    <property type="molecule type" value="Genomic_DNA"/>
</dbReference>
<dbReference type="AlphaFoldDB" id="A0A6N6VU23"/>
<dbReference type="Proteomes" id="UP000437748">
    <property type="component" value="Unassembled WGS sequence"/>
</dbReference>
<feature type="transmembrane region" description="Helical" evidence="1">
    <location>
        <begin position="365"/>
        <end position="385"/>
    </location>
</feature>
<evidence type="ECO:0000313" key="3">
    <source>
        <dbReference type="Proteomes" id="UP000437748"/>
    </source>
</evidence>
<proteinExistence type="predicted"/>
<gene>
    <name evidence="2" type="ORF">GCL60_04755</name>
</gene>
<accession>A0A6N6VU23</accession>
<keyword evidence="3" id="KW-1185">Reference proteome</keyword>
<protein>
    <submittedName>
        <fullName evidence="2">Uncharacterized protein</fullName>
    </submittedName>
</protein>
<keyword evidence="1" id="KW-1133">Transmembrane helix</keyword>
<name>A0A6N6VU23_9BACT</name>
<dbReference type="OrthoDB" id="5292576at2"/>
<evidence type="ECO:0000256" key="1">
    <source>
        <dbReference type="SAM" id="Phobius"/>
    </source>
</evidence>
<comment type="caution">
    <text evidence="2">The sequence shown here is derived from an EMBL/GenBank/DDBJ whole genome shotgun (WGS) entry which is preliminary data.</text>
</comment>
<evidence type="ECO:0000313" key="2">
    <source>
        <dbReference type="EMBL" id="KAB8039571.1"/>
    </source>
</evidence>
<organism evidence="2 3">
    <name type="scientific">Silvanigrella paludirubra</name>
    <dbReference type="NCBI Taxonomy" id="2499159"/>
    <lineage>
        <taxon>Bacteria</taxon>
        <taxon>Pseudomonadati</taxon>
        <taxon>Bdellovibrionota</taxon>
        <taxon>Oligoflexia</taxon>
        <taxon>Silvanigrellales</taxon>
        <taxon>Silvanigrellaceae</taxon>
        <taxon>Silvanigrella</taxon>
    </lineage>
</organism>
<reference evidence="2 3" key="1">
    <citation type="submission" date="2019-10" db="EMBL/GenBank/DDBJ databases">
        <title>New species of Slilvanegrellaceae.</title>
        <authorList>
            <person name="Pitt A."/>
            <person name="Hahn M.W."/>
        </authorList>
    </citation>
    <scope>NUCLEOTIDE SEQUENCE [LARGE SCALE GENOMIC DNA]</scope>
    <source>
        <strain evidence="2 3">SP-Ram-0.45-NSY-1</strain>
    </source>
</reference>